<protein>
    <submittedName>
        <fullName evidence="1">Uncharacterized protein</fullName>
    </submittedName>
</protein>
<sequence>MSGVVDLFSENGGWIQVPHRLLQIGVRITETFDRHHAAVEKVKTKLPDYELKPFNKGDRAICETLHVNGIPDIIMLVPMEYDKIKGLVTGDQAYPVPASCVEYGIAQTSNPGVVGLDTIPKTVDLSTESHGEKLKLSNDLIAAIIADSDDLLSLDGHLLDLGDPSLWVRRKTYNSDGTPTGLNFTGAPHRLSIDTADKNRKSCILGSRRRPDGTLSNFSFSWSLHEMKDIDVVIPHIEIMANADVEHHAPCMIFPKIGPYDIWNMASRVGIRVGYRAKDGSTHTRYFHCQETTYPYGKHNDESRHNEFLVGTWTDSMAWLATLLGKTWLKRDDFDHWALTPFAAKIKHIEESFLFQSLVVTDQASGGTVEPSRLRTPPESVQELQHFNISVCKETGAQSNFNDMISVSSTHQCRPQAYQLSHGRTIFVCEHCRIHGRACTFTPSERLREDFNNPRGFRTLGYVRPANVYWDITPGRIPSMHIFDEADEVEGHEGHV</sequence>
<comment type="caution">
    <text evidence="1">The sequence shown here is derived from an EMBL/GenBank/DDBJ whole genome shotgun (WGS) entry which is preliminary data.</text>
</comment>
<gene>
    <name evidence="1" type="ORF">CPLU01_03333</name>
</gene>
<dbReference type="EMBL" id="WIGO01000028">
    <property type="protein sequence ID" value="KAF6836969.1"/>
    <property type="molecule type" value="Genomic_DNA"/>
</dbReference>
<keyword evidence="2" id="KW-1185">Reference proteome</keyword>
<accession>A0A8H6KSQ0</accession>
<dbReference type="AlphaFoldDB" id="A0A8H6KSQ0"/>
<proteinExistence type="predicted"/>
<dbReference type="Proteomes" id="UP000654918">
    <property type="component" value="Unassembled WGS sequence"/>
</dbReference>
<name>A0A8H6KSQ0_9PEZI</name>
<evidence type="ECO:0000313" key="1">
    <source>
        <dbReference type="EMBL" id="KAF6836969.1"/>
    </source>
</evidence>
<organism evidence="1 2">
    <name type="scientific">Colletotrichum plurivorum</name>
    <dbReference type="NCBI Taxonomy" id="2175906"/>
    <lineage>
        <taxon>Eukaryota</taxon>
        <taxon>Fungi</taxon>
        <taxon>Dikarya</taxon>
        <taxon>Ascomycota</taxon>
        <taxon>Pezizomycotina</taxon>
        <taxon>Sordariomycetes</taxon>
        <taxon>Hypocreomycetidae</taxon>
        <taxon>Glomerellales</taxon>
        <taxon>Glomerellaceae</taxon>
        <taxon>Colletotrichum</taxon>
        <taxon>Colletotrichum orchidearum species complex</taxon>
    </lineage>
</organism>
<reference evidence="1" key="1">
    <citation type="journal article" date="2020" name="Phytopathology">
        <title>Genome Sequence Resources of Colletotrichum truncatum, C. plurivorum, C. musicola, and C. sojae: Four Species Pathogenic to Soybean (Glycine max).</title>
        <authorList>
            <person name="Rogerio F."/>
            <person name="Boufleur T.R."/>
            <person name="Ciampi-Guillardi M."/>
            <person name="Sukno S.A."/>
            <person name="Thon M.R."/>
            <person name="Massola Junior N.S."/>
            <person name="Baroncelli R."/>
        </authorList>
    </citation>
    <scope>NUCLEOTIDE SEQUENCE</scope>
    <source>
        <strain evidence="1">LFN00145</strain>
    </source>
</reference>
<evidence type="ECO:0000313" key="2">
    <source>
        <dbReference type="Proteomes" id="UP000654918"/>
    </source>
</evidence>